<dbReference type="SMART" id="SM00513">
    <property type="entry name" value="SAP"/>
    <property type="match status" value="1"/>
</dbReference>
<dbReference type="STRING" id="1890683.A0A427YTA0"/>
<accession>A0A427YTA0</accession>
<protein>
    <submittedName>
        <fullName evidence="3">E3 ubiquitin-protein ligase rad18</fullName>
    </submittedName>
</protein>
<feature type="region of interest" description="Disordered" evidence="1">
    <location>
        <begin position="119"/>
        <end position="186"/>
    </location>
</feature>
<gene>
    <name evidence="3" type="primary">RAD18_1</name>
    <name evidence="3" type="ORF">EHS25_004176</name>
</gene>
<dbReference type="InterPro" id="IPR003034">
    <property type="entry name" value="SAP_dom"/>
</dbReference>
<feature type="compositionally biased region" description="Basic and acidic residues" evidence="1">
    <location>
        <begin position="1"/>
        <end position="10"/>
    </location>
</feature>
<evidence type="ECO:0000256" key="1">
    <source>
        <dbReference type="SAM" id="MobiDB-lite"/>
    </source>
</evidence>
<feature type="compositionally biased region" description="Basic and acidic residues" evidence="1">
    <location>
        <begin position="143"/>
        <end position="166"/>
    </location>
</feature>
<dbReference type="GO" id="GO:0005634">
    <property type="term" value="C:nucleus"/>
    <property type="evidence" value="ECO:0007669"/>
    <property type="project" value="TreeGrafter"/>
</dbReference>
<dbReference type="GO" id="GO:0006513">
    <property type="term" value="P:protein monoubiquitination"/>
    <property type="evidence" value="ECO:0007669"/>
    <property type="project" value="InterPro"/>
</dbReference>
<reference evidence="3 4" key="1">
    <citation type="submission" date="2018-11" db="EMBL/GenBank/DDBJ databases">
        <title>Genome sequence of Saitozyma podzolica DSM 27192.</title>
        <authorList>
            <person name="Aliyu H."/>
            <person name="Gorte O."/>
            <person name="Ochsenreither K."/>
        </authorList>
    </citation>
    <scope>NUCLEOTIDE SEQUENCE [LARGE SCALE GENOMIC DNA]</scope>
    <source>
        <strain evidence="3 4">DSM 27192</strain>
    </source>
</reference>
<dbReference type="InterPro" id="IPR039577">
    <property type="entry name" value="Rad18"/>
</dbReference>
<comment type="caution">
    <text evidence="3">The sequence shown here is derived from an EMBL/GenBank/DDBJ whole genome shotgun (WGS) entry which is preliminary data.</text>
</comment>
<dbReference type="PANTHER" id="PTHR14134">
    <property type="entry name" value="E3 UBIQUITIN-PROTEIN LIGASE RAD18"/>
    <property type="match status" value="1"/>
</dbReference>
<dbReference type="PROSITE" id="PS50800">
    <property type="entry name" value="SAP"/>
    <property type="match status" value="1"/>
</dbReference>
<dbReference type="Proteomes" id="UP000279259">
    <property type="component" value="Unassembled WGS sequence"/>
</dbReference>
<dbReference type="GO" id="GO:0003697">
    <property type="term" value="F:single-stranded DNA binding"/>
    <property type="evidence" value="ECO:0007669"/>
    <property type="project" value="InterPro"/>
</dbReference>
<feature type="domain" description="SAP" evidence="2">
    <location>
        <begin position="61"/>
        <end position="95"/>
    </location>
</feature>
<dbReference type="GO" id="GO:0061630">
    <property type="term" value="F:ubiquitin protein ligase activity"/>
    <property type="evidence" value="ECO:0007669"/>
    <property type="project" value="InterPro"/>
</dbReference>
<proteinExistence type="predicted"/>
<dbReference type="GO" id="GO:0006301">
    <property type="term" value="P:DNA damage tolerance"/>
    <property type="evidence" value="ECO:0007669"/>
    <property type="project" value="InterPro"/>
</dbReference>
<dbReference type="PANTHER" id="PTHR14134:SF2">
    <property type="entry name" value="E3 UBIQUITIN-PROTEIN LIGASE RAD18"/>
    <property type="match status" value="1"/>
</dbReference>
<dbReference type="GO" id="GO:0097505">
    <property type="term" value="C:Rad6-Rad18 complex"/>
    <property type="evidence" value="ECO:0007669"/>
    <property type="project" value="TreeGrafter"/>
</dbReference>
<feature type="region of interest" description="Disordered" evidence="1">
    <location>
        <begin position="1"/>
        <end position="25"/>
    </location>
</feature>
<organism evidence="3 4">
    <name type="scientific">Saitozyma podzolica</name>
    <dbReference type="NCBI Taxonomy" id="1890683"/>
    <lineage>
        <taxon>Eukaryota</taxon>
        <taxon>Fungi</taxon>
        <taxon>Dikarya</taxon>
        <taxon>Basidiomycota</taxon>
        <taxon>Agaricomycotina</taxon>
        <taxon>Tremellomycetes</taxon>
        <taxon>Tremellales</taxon>
        <taxon>Trimorphomycetaceae</taxon>
        <taxon>Saitozyma</taxon>
    </lineage>
</organism>
<dbReference type="EMBL" id="RSCD01000002">
    <property type="protein sequence ID" value="RSH94373.1"/>
    <property type="molecule type" value="Genomic_DNA"/>
</dbReference>
<name>A0A427YTA0_9TREE</name>
<keyword evidence="4" id="KW-1185">Reference proteome</keyword>
<dbReference type="Pfam" id="PF02037">
    <property type="entry name" value="SAP"/>
    <property type="match status" value="1"/>
</dbReference>
<evidence type="ECO:0000313" key="4">
    <source>
        <dbReference type="Proteomes" id="UP000279259"/>
    </source>
</evidence>
<evidence type="ECO:0000259" key="2">
    <source>
        <dbReference type="PROSITE" id="PS50800"/>
    </source>
</evidence>
<evidence type="ECO:0000313" key="3">
    <source>
        <dbReference type="EMBL" id="RSH94373.1"/>
    </source>
</evidence>
<sequence length="186" mass="21070">MQRQAADRFHTYPHRSRLPPAQGGQLCRHRQPESRLEASVCGAGMGRTKEVEMKRILKPNYALATPAELRGILSEHGLPTTGDKAILESRVQEWIIMWNSNLDTSHPQSLGALRAKLNQTEASRRRDKERGKDALGQQLGTKDGMDKYAKERKGEFERLRQEIMERNRRRAQADKGSGADSPIEVD</sequence>
<dbReference type="AlphaFoldDB" id="A0A427YTA0"/>
<dbReference type="OrthoDB" id="9049620at2759"/>
<feature type="compositionally biased region" description="Basic and acidic residues" evidence="1">
    <location>
        <begin position="122"/>
        <end position="133"/>
    </location>
</feature>